<dbReference type="EMBL" id="JAUBDI010000002">
    <property type="protein sequence ID" value="MDW0112389.1"/>
    <property type="molecule type" value="Genomic_DNA"/>
</dbReference>
<dbReference type="InterPro" id="IPR007391">
    <property type="entry name" value="Vancomycin_resist_VanW"/>
</dbReference>
<dbReference type="Gene3D" id="2.20.230.10">
    <property type="entry name" value="Resuscitation-promoting factor rpfb"/>
    <property type="match status" value="1"/>
</dbReference>
<dbReference type="PANTHER" id="PTHR35788">
    <property type="entry name" value="EXPORTED PROTEIN-RELATED"/>
    <property type="match status" value="1"/>
</dbReference>
<feature type="compositionally biased region" description="Polar residues" evidence="2">
    <location>
        <begin position="418"/>
        <end position="427"/>
    </location>
</feature>
<evidence type="ECO:0000256" key="2">
    <source>
        <dbReference type="SAM" id="MobiDB-lite"/>
    </source>
</evidence>
<keyword evidence="5" id="KW-1185">Reference proteome</keyword>
<evidence type="ECO:0000259" key="3">
    <source>
        <dbReference type="SMART" id="SM01208"/>
    </source>
</evidence>
<evidence type="ECO:0000313" key="5">
    <source>
        <dbReference type="Proteomes" id="UP001282284"/>
    </source>
</evidence>
<feature type="region of interest" description="Disordered" evidence="2">
    <location>
        <begin position="375"/>
        <end position="462"/>
    </location>
</feature>
<reference evidence="4 5" key="1">
    <citation type="submission" date="2023-06" db="EMBL/GenBank/DDBJ databases">
        <title>Sporosarcina sp. nov., isolated from Korean traditional fermented seafood 'Jeotgal'.</title>
        <authorList>
            <person name="Yang A.I."/>
            <person name="Shin N.-R."/>
        </authorList>
    </citation>
    <scope>NUCLEOTIDE SEQUENCE [LARGE SCALE GENOMIC DNA]</scope>
    <source>
        <strain evidence="4 5">KCTC13119</strain>
    </source>
</reference>
<feature type="domain" description="G5" evidence="3">
    <location>
        <begin position="301"/>
        <end position="377"/>
    </location>
</feature>
<dbReference type="InterPro" id="IPR011098">
    <property type="entry name" value="G5_dom"/>
</dbReference>
<feature type="compositionally biased region" description="Low complexity" evidence="2">
    <location>
        <begin position="378"/>
        <end position="399"/>
    </location>
</feature>
<dbReference type="InterPro" id="IPR052913">
    <property type="entry name" value="Glycopeptide_resist_protein"/>
</dbReference>
<evidence type="ECO:0000313" key="4">
    <source>
        <dbReference type="EMBL" id="MDW0112389.1"/>
    </source>
</evidence>
<evidence type="ECO:0000256" key="1">
    <source>
        <dbReference type="ARBA" id="ARBA00022729"/>
    </source>
</evidence>
<proteinExistence type="predicted"/>
<protein>
    <submittedName>
        <fullName evidence="4">VanW family protein</fullName>
    </submittedName>
</protein>
<gene>
    <name evidence="4" type="ORF">QT711_04275</name>
</gene>
<dbReference type="Proteomes" id="UP001282284">
    <property type="component" value="Unassembled WGS sequence"/>
</dbReference>
<dbReference type="Pfam" id="PF04294">
    <property type="entry name" value="VanW"/>
    <property type="match status" value="1"/>
</dbReference>
<accession>A0ABU4G611</accession>
<organism evidence="4 5">
    <name type="scientific">Sporosarcina saromensis</name>
    <dbReference type="NCBI Taxonomy" id="359365"/>
    <lineage>
        <taxon>Bacteria</taxon>
        <taxon>Bacillati</taxon>
        <taxon>Bacillota</taxon>
        <taxon>Bacilli</taxon>
        <taxon>Bacillales</taxon>
        <taxon>Caryophanaceae</taxon>
        <taxon>Sporosarcina</taxon>
    </lineage>
</organism>
<dbReference type="RefSeq" id="WP_317942273.1">
    <property type="nucleotide sequence ID" value="NZ_JAUBDI010000002.1"/>
</dbReference>
<dbReference type="SMART" id="SM01208">
    <property type="entry name" value="G5"/>
    <property type="match status" value="1"/>
</dbReference>
<sequence length="462" mass="50589">MRKSIIGVSIVVIIASAIYALNATNVLASSIFSTKEFSDHTYVGPFSVSNVKVKKAKEQLATDFALLQQQMQVDVMYQDYSFVLPEELISFDVEQSIEQAESGKDNPIIAHVNQEGLETVLRNELAILSLSDASITAIAKGIEGELVTGIIPQTVDLVDYIQEEDKRMAEVATATYEMSHVSPSFSRAIKALNELTIEPFETISLLELLTQSSVGALTEDELHMIASSLYTAVLQTNFTIDERTIGTSLSNDVKIGFDATINEALNLDLKFTNPNRSTFILKTTWQNGDYHLSIEGLPFYYTYEPFVLEEEKFDFRTIIQYSAFVNRGQVVLAKEGKEGVEATVHRTISHNGDVVTTELIAKDFYAPQARVELHPLQSEKTSSNTNNTTNENSSATGESGQNETSGGSATVDEGSNDGGQDSSSVGNQVDRPVEKPPATGENNQHGNNEPEYDKSGLPLTSK</sequence>
<comment type="caution">
    <text evidence="4">The sequence shown here is derived from an EMBL/GenBank/DDBJ whole genome shotgun (WGS) entry which is preliminary data.</text>
</comment>
<dbReference type="Pfam" id="PF07501">
    <property type="entry name" value="G5"/>
    <property type="match status" value="1"/>
</dbReference>
<dbReference type="PANTHER" id="PTHR35788:SF1">
    <property type="entry name" value="EXPORTED PROTEIN"/>
    <property type="match status" value="1"/>
</dbReference>
<name>A0ABU4G611_9BACL</name>
<keyword evidence="1" id="KW-0732">Signal</keyword>